<feature type="compositionally biased region" description="Polar residues" evidence="1">
    <location>
        <begin position="156"/>
        <end position="169"/>
    </location>
</feature>
<feature type="region of interest" description="Disordered" evidence="1">
    <location>
        <begin position="251"/>
        <end position="418"/>
    </location>
</feature>
<name>A0ABR1M3M9_9PEZI</name>
<proteinExistence type="predicted"/>
<evidence type="ECO:0000313" key="3">
    <source>
        <dbReference type="Proteomes" id="UP001360953"/>
    </source>
</evidence>
<dbReference type="GeneID" id="92027351"/>
<keyword evidence="3" id="KW-1185">Reference proteome</keyword>
<evidence type="ECO:0000256" key="1">
    <source>
        <dbReference type="SAM" id="MobiDB-lite"/>
    </source>
</evidence>
<feature type="compositionally biased region" description="Polar residues" evidence="1">
    <location>
        <begin position="209"/>
        <end position="219"/>
    </location>
</feature>
<evidence type="ECO:0000313" key="2">
    <source>
        <dbReference type="EMBL" id="KAK7542200.1"/>
    </source>
</evidence>
<dbReference type="RefSeq" id="XP_066658493.1">
    <property type="nucleotide sequence ID" value="XM_066794445.1"/>
</dbReference>
<accession>A0ABR1M3M9</accession>
<feature type="compositionally biased region" description="Basic and acidic residues" evidence="1">
    <location>
        <begin position="263"/>
        <end position="289"/>
    </location>
</feature>
<feature type="compositionally biased region" description="Basic and acidic residues" evidence="1">
    <location>
        <begin position="313"/>
        <end position="325"/>
    </location>
</feature>
<dbReference type="Proteomes" id="UP001360953">
    <property type="component" value="Unassembled WGS sequence"/>
</dbReference>
<gene>
    <name evidence="2" type="ORF">J3D65DRAFT_205694</name>
</gene>
<protein>
    <submittedName>
        <fullName evidence="2">Uncharacterized protein</fullName>
    </submittedName>
</protein>
<feature type="compositionally biased region" description="Low complexity" evidence="1">
    <location>
        <begin position="347"/>
        <end position="362"/>
    </location>
</feature>
<feature type="region of interest" description="Disordered" evidence="1">
    <location>
        <begin position="23"/>
        <end position="44"/>
    </location>
</feature>
<feature type="region of interest" description="Disordered" evidence="1">
    <location>
        <begin position="209"/>
        <end position="235"/>
    </location>
</feature>
<organism evidence="2 3">
    <name type="scientific">Phyllosticta citribraziliensis</name>
    <dbReference type="NCBI Taxonomy" id="989973"/>
    <lineage>
        <taxon>Eukaryota</taxon>
        <taxon>Fungi</taxon>
        <taxon>Dikarya</taxon>
        <taxon>Ascomycota</taxon>
        <taxon>Pezizomycotina</taxon>
        <taxon>Dothideomycetes</taxon>
        <taxon>Dothideomycetes incertae sedis</taxon>
        <taxon>Botryosphaeriales</taxon>
        <taxon>Phyllostictaceae</taxon>
        <taxon>Phyllosticta</taxon>
    </lineage>
</organism>
<reference evidence="2 3" key="1">
    <citation type="submission" date="2024-04" db="EMBL/GenBank/DDBJ databases">
        <title>Phyllosticta paracitricarpa is synonymous to the EU quarantine fungus P. citricarpa based on phylogenomic analyses.</title>
        <authorList>
            <consortium name="Lawrence Berkeley National Laboratory"/>
            <person name="Van ingen-buijs V.A."/>
            <person name="Van westerhoven A.C."/>
            <person name="Haridas S."/>
            <person name="Skiadas P."/>
            <person name="Martin F."/>
            <person name="Groenewald J.Z."/>
            <person name="Crous P.W."/>
            <person name="Seidl M.F."/>
        </authorList>
    </citation>
    <scope>NUCLEOTIDE SEQUENCE [LARGE SCALE GENOMIC DNA]</scope>
    <source>
        <strain evidence="2 3">CPC 17464</strain>
    </source>
</reference>
<feature type="region of interest" description="Disordered" evidence="1">
    <location>
        <begin position="123"/>
        <end position="185"/>
    </location>
</feature>
<dbReference type="EMBL" id="JBBPEH010000002">
    <property type="protein sequence ID" value="KAK7542200.1"/>
    <property type="molecule type" value="Genomic_DNA"/>
</dbReference>
<comment type="caution">
    <text evidence="2">The sequence shown here is derived from an EMBL/GenBank/DDBJ whole genome shotgun (WGS) entry which is preliminary data.</text>
</comment>
<sequence length="474" mass="51486">MGLVALACWLPEKGMARLDFQMRSQGKTSSSTSQHQQTPASPVLDSSRFERIPALLIPLKLDESLVRRWLLSVYAQYTSSDVLSKTSSSLIPPTIPPHSWATMSPPPPSAAAAADALCCTTDDQRSIDSEPETPRPTASNARQRVEGPISPRPKVHSSQNPQPTSQSMQPAGFHETEDSSYLDPSIHADGADVIAEIFANAEVSTELESALTNGATEPSNAELLPAERTAKKQKRVAGRATSMLFLRHHMRHAEPDDSVDSTSKSHDRAEDAISGDEATRTGRSKERGKTWGKVKRLTRDLSRSSMNLLMLKKAGEETDKEDNDKPKKKRAKLKKECSSSGSGSGQGLSTTPGTDGADGPGTELHVLVETSVEVLVQPSTGEGEAGHQPSHHVRQSDKEIRVRSPTALDYHYDSDATSLPEIRDSVVERLTRAMTQEEGTLEEKETLVKKERASVEIKALIGESGKTPGDSKFR</sequence>
<feature type="compositionally biased region" description="Low complexity" evidence="1">
    <location>
        <begin position="24"/>
        <end position="41"/>
    </location>
</feature>